<feature type="region of interest" description="Disordered" evidence="1">
    <location>
        <begin position="417"/>
        <end position="635"/>
    </location>
</feature>
<dbReference type="PANTHER" id="PTHR28067">
    <property type="entry name" value="DNA REPLICATION REGULATOR SLD3"/>
    <property type="match status" value="1"/>
</dbReference>
<evidence type="ECO:0000313" key="4">
    <source>
        <dbReference type="Proteomes" id="UP000308197"/>
    </source>
</evidence>
<accession>A0A5C3PAB7</accession>
<feature type="compositionally biased region" description="Basic residues" evidence="1">
    <location>
        <begin position="222"/>
        <end position="231"/>
    </location>
</feature>
<keyword evidence="4" id="KW-1185">Reference proteome</keyword>
<dbReference type="InterPro" id="IPR013948">
    <property type="entry name" value="DNA_replication_reg_Sld3_C"/>
</dbReference>
<dbReference type="GO" id="GO:0006270">
    <property type="term" value="P:DNA replication initiation"/>
    <property type="evidence" value="ECO:0007669"/>
    <property type="project" value="InterPro"/>
</dbReference>
<dbReference type="AlphaFoldDB" id="A0A5C3PAB7"/>
<feature type="compositionally biased region" description="Polar residues" evidence="1">
    <location>
        <begin position="507"/>
        <end position="523"/>
    </location>
</feature>
<feature type="compositionally biased region" description="Basic and acidic residues" evidence="1">
    <location>
        <begin position="566"/>
        <end position="575"/>
    </location>
</feature>
<dbReference type="InterPro" id="IPR042511">
    <property type="entry name" value="Sld3"/>
</dbReference>
<feature type="compositionally biased region" description="Acidic residues" evidence="1">
    <location>
        <begin position="533"/>
        <end position="542"/>
    </location>
</feature>
<dbReference type="Gene3D" id="1.20.58.2130">
    <property type="match status" value="1"/>
</dbReference>
<feature type="compositionally biased region" description="Polar residues" evidence="1">
    <location>
        <begin position="478"/>
        <end position="491"/>
    </location>
</feature>
<evidence type="ECO:0000313" key="3">
    <source>
        <dbReference type="EMBL" id="TFK86606.1"/>
    </source>
</evidence>
<feature type="region of interest" description="Disordered" evidence="1">
    <location>
        <begin position="208"/>
        <end position="247"/>
    </location>
</feature>
<organism evidence="3 4">
    <name type="scientific">Polyporus arcularius HHB13444</name>
    <dbReference type="NCBI Taxonomy" id="1314778"/>
    <lineage>
        <taxon>Eukaryota</taxon>
        <taxon>Fungi</taxon>
        <taxon>Dikarya</taxon>
        <taxon>Basidiomycota</taxon>
        <taxon>Agaricomycotina</taxon>
        <taxon>Agaricomycetes</taxon>
        <taxon>Polyporales</taxon>
        <taxon>Polyporaceae</taxon>
        <taxon>Polyporus</taxon>
    </lineage>
</organism>
<protein>
    <recommendedName>
        <fullName evidence="2">DNA replication regulator Sld3 C-terminal domain-containing protein</fullName>
    </recommendedName>
</protein>
<sequence>MVSIAQPLYSLPTTSSVKWLATQERNLNHELPYPDTAAETPEEYVYRTYLQFLWLPQSIMPLHFLIPALLRVSATAQLPSPRPAEASTSSPAAHPLHSLLKPILLTSRAASQKYHTRIRRLLLEENEPADSEEEYLWYAYHKDKIGGEDEQDSGQNQATDQDAEYASHERLKNSWLEKFERREVQIQILLHLLLLSLPGERAAVPAPAEAESLPLPPSLSPKKPKKRKRKERERGRAEEPPPPPLEELLESYMDKMAMWQLMQSVDSSLDRGQARKSGKGKEKAQDDRDWMQAFCEDVVEPLFKEKLPELCALFRSKLFPDPDNSDMDSLLLSPQLSPKPTAKRLKSTSSATAAKGNGKEKGKDTDLQRSRSRSLSMSLEQEKRERSRSLSVGPNGLRKRATMFEVTMTTKFSKARAAAKKAELERTASVPAPGPSLSRTQSQREGGGDKTTKANTATKAASMGSVLVAATPVKPRRTLTQDMRTQSQSQARIPALFANAVAGASRPSGSRTQLQLQVASSSKLGRVDSLNIDTDDDDDDMDQLATPTKARRQRTLSNVTEDGEGDEWKLRDSSPDRLTLGAAGSQEWFSSGDEGPPVSSSPADLGGFGGAHTTPVRAGSARGRIFVSETPTKPR</sequence>
<feature type="compositionally biased region" description="Low complexity" evidence="1">
    <location>
        <begin position="329"/>
        <end position="340"/>
    </location>
</feature>
<dbReference type="PANTHER" id="PTHR28067:SF1">
    <property type="entry name" value="DNA REPLICATION REGULATOR SLD3"/>
    <property type="match status" value="1"/>
</dbReference>
<gene>
    <name evidence="3" type="ORF">K466DRAFT_550145</name>
</gene>
<dbReference type="Pfam" id="PF08639">
    <property type="entry name" value="Sld3_STD"/>
    <property type="match status" value="1"/>
</dbReference>
<evidence type="ECO:0000256" key="1">
    <source>
        <dbReference type="SAM" id="MobiDB-lite"/>
    </source>
</evidence>
<feature type="domain" description="DNA replication regulator Sld3 C-terminal" evidence="2">
    <location>
        <begin position="89"/>
        <end position="500"/>
    </location>
</feature>
<proteinExistence type="predicted"/>
<name>A0A5C3PAB7_9APHY</name>
<reference evidence="3 4" key="1">
    <citation type="journal article" date="2019" name="Nat. Ecol. Evol.">
        <title>Megaphylogeny resolves global patterns of mushroom evolution.</title>
        <authorList>
            <person name="Varga T."/>
            <person name="Krizsan K."/>
            <person name="Foldi C."/>
            <person name="Dima B."/>
            <person name="Sanchez-Garcia M."/>
            <person name="Sanchez-Ramirez S."/>
            <person name="Szollosi G.J."/>
            <person name="Szarkandi J.G."/>
            <person name="Papp V."/>
            <person name="Albert L."/>
            <person name="Andreopoulos W."/>
            <person name="Angelini C."/>
            <person name="Antonin V."/>
            <person name="Barry K.W."/>
            <person name="Bougher N.L."/>
            <person name="Buchanan P."/>
            <person name="Buyck B."/>
            <person name="Bense V."/>
            <person name="Catcheside P."/>
            <person name="Chovatia M."/>
            <person name="Cooper J."/>
            <person name="Damon W."/>
            <person name="Desjardin D."/>
            <person name="Finy P."/>
            <person name="Geml J."/>
            <person name="Haridas S."/>
            <person name="Hughes K."/>
            <person name="Justo A."/>
            <person name="Karasinski D."/>
            <person name="Kautmanova I."/>
            <person name="Kiss B."/>
            <person name="Kocsube S."/>
            <person name="Kotiranta H."/>
            <person name="LaButti K.M."/>
            <person name="Lechner B.E."/>
            <person name="Liimatainen K."/>
            <person name="Lipzen A."/>
            <person name="Lukacs Z."/>
            <person name="Mihaltcheva S."/>
            <person name="Morgado L.N."/>
            <person name="Niskanen T."/>
            <person name="Noordeloos M.E."/>
            <person name="Ohm R.A."/>
            <person name="Ortiz-Santana B."/>
            <person name="Ovrebo C."/>
            <person name="Racz N."/>
            <person name="Riley R."/>
            <person name="Savchenko A."/>
            <person name="Shiryaev A."/>
            <person name="Soop K."/>
            <person name="Spirin V."/>
            <person name="Szebenyi C."/>
            <person name="Tomsovsky M."/>
            <person name="Tulloss R.E."/>
            <person name="Uehling J."/>
            <person name="Grigoriev I.V."/>
            <person name="Vagvolgyi C."/>
            <person name="Papp T."/>
            <person name="Martin F.M."/>
            <person name="Miettinen O."/>
            <person name="Hibbett D.S."/>
            <person name="Nagy L.G."/>
        </authorList>
    </citation>
    <scope>NUCLEOTIDE SEQUENCE [LARGE SCALE GENOMIC DNA]</scope>
    <source>
        <strain evidence="3 4">HHB13444</strain>
    </source>
</reference>
<dbReference type="InParanoid" id="A0A5C3PAB7"/>
<feature type="compositionally biased region" description="Basic and acidic residues" evidence="1">
    <location>
        <begin position="357"/>
        <end position="369"/>
    </location>
</feature>
<dbReference type="STRING" id="1314778.A0A5C3PAB7"/>
<feature type="region of interest" description="Disordered" evidence="1">
    <location>
        <begin position="329"/>
        <end position="396"/>
    </location>
</feature>
<feature type="region of interest" description="Disordered" evidence="1">
    <location>
        <begin position="268"/>
        <end position="287"/>
    </location>
</feature>
<dbReference type="Proteomes" id="UP000308197">
    <property type="component" value="Unassembled WGS sequence"/>
</dbReference>
<dbReference type="EMBL" id="ML211192">
    <property type="protein sequence ID" value="TFK86606.1"/>
    <property type="molecule type" value="Genomic_DNA"/>
</dbReference>
<dbReference type="GO" id="GO:0031261">
    <property type="term" value="C:DNA replication preinitiation complex"/>
    <property type="evidence" value="ECO:0007669"/>
    <property type="project" value="TreeGrafter"/>
</dbReference>
<evidence type="ECO:0000259" key="2">
    <source>
        <dbReference type="Pfam" id="PF08639"/>
    </source>
</evidence>